<dbReference type="GO" id="GO:0006518">
    <property type="term" value="P:peptide metabolic process"/>
    <property type="evidence" value="ECO:0007669"/>
    <property type="project" value="TreeGrafter"/>
</dbReference>
<keyword evidence="2" id="KW-0325">Glycoprotein</keyword>
<dbReference type="AlphaFoldDB" id="A0A1I8FH39"/>
<keyword evidence="5" id="KW-1185">Reference proteome</keyword>
<feature type="domain" description="Peptidase M14" evidence="4">
    <location>
        <begin position="1"/>
        <end position="149"/>
    </location>
</feature>
<organism evidence="5 6">
    <name type="scientific">Macrostomum lignano</name>
    <dbReference type="NCBI Taxonomy" id="282301"/>
    <lineage>
        <taxon>Eukaryota</taxon>
        <taxon>Metazoa</taxon>
        <taxon>Spiralia</taxon>
        <taxon>Lophotrochozoa</taxon>
        <taxon>Platyhelminthes</taxon>
        <taxon>Rhabditophora</taxon>
        <taxon>Macrostomorpha</taxon>
        <taxon>Macrostomida</taxon>
        <taxon>Macrostomidae</taxon>
        <taxon>Macrostomum</taxon>
    </lineage>
</organism>
<dbReference type="InterPro" id="IPR008969">
    <property type="entry name" value="CarboxyPept-like_regulatory"/>
</dbReference>
<evidence type="ECO:0000259" key="4">
    <source>
        <dbReference type="PROSITE" id="PS52035"/>
    </source>
</evidence>
<reference evidence="6" key="1">
    <citation type="submission" date="2016-11" db="UniProtKB">
        <authorList>
            <consortium name="WormBaseParasite"/>
        </authorList>
    </citation>
    <scope>IDENTIFICATION</scope>
</reference>
<feature type="active site" description="Proton donor/acceptor" evidence="3">
    <location>
        <position position="119"/>
    </location>
</feature>
<comment type="similarity">
    <text evidence="1 3">Belongs to the peptidase M14 family.</text>
</comment>
<dbReference type="PROSITE" id="PS52035">
    <property type="entry name" value="PEPTIDASE_M14"/>
    <property type="match status" value="1"/>
</dbReference>
<dbReference type="GO" id="GO:0008270">
    <property type="term" value="F:zinc ion binding"/>
    <property type="evidence" value="ECO:0007669"/>
    <property type="project" value="InterPro"/>
</dbReference>
<dbReference type="SUPFAM" id="SSF49464">
    <property type="entry name" value="Carboxypeptidase regulatory domain-like"/>
    <property type="match status" value="1"/>
</dbReference>
<dbReference type="Proteomes" id="UP000095280">
    <property type="component" value="Unplaced"/>
</dbReference>
<evidence type="ECO:0000313" key="5">
    <source>
        <dbReference type="Proteomes" id="UP000095280"/>
    </source>
</evidence>
<dbReference type="Pfam" id="PF00246">
    <property type="entry name" value="Peptidase_M14"/>
    <property type="match status" value="1"/>
</dbReference>
<dbReference type="GO" id="GO:0004181">
    <property type="term" value="F:metallocarboxypeptidase activity"/>
    <property type="evidence" value="ECO:0007669"/>
    <property type="project" value="InterPro"/>
</dbReference>
<sequence length="254" mass="27945">MLAILTALLARSNANGIDLNRNFPDQFRAGEPDEKPEQPETAAVRAWLARAPDDATFRQLARAYSSSTPVYDQSAQMSSLPHRTIHRRHLTNGAQWYSLYGGMQDYNYLNTNCFELTLELSCNKHPYAAELPSIGLRISTPLVHVRCAQGVRGFVLDFDTGAPLSAVSVLVDGIDHAVLTAQDGDYWETVGSCGRTRCGFVKRGRGGAVAAECDSTHSPICRFVVSSSGFQFEGQFSFRIFGNNCRLSDSSRKI</sequence>
<accession>A0A1I8FH39</accession>
<protein>
    <submittedName>
        <fullName evidence="6">Peptidase_M14 domain-containing protein</fullName>
    </submittedName>
</protein>
<proteinExistence type="inferred from homology"/>
<dbReference type="PANTHER" id="PTHR11532">
    <property type="entry name" value="PROTEASE M14 CARBOXYPEPTIDASE"/>
    <property type="match status" value="1"/>
</dbReference>
<dbReference type="WBParaSite" id="maker-unitig_33725-snap-gene-0.2-mRNA-1">
    <property type="protein sequence ID" value="maker-unitig_33725-snap-gene-0.2-mRNA-1"/>
    <property type="gene ID" value="maker-unitig_33725-snap-gene-0.2"/>
</dbReference>
<dbReference type="SUPFAM" id="SSF53187">
    <property type="entry name" value="Zn-dependent exopeptidases"/>
    <property type="match status" value="1"/>
</dbReference>
<evidence type="ECO:0000256" key="1">
    <source>
        <dbReference type="ARBA" id="ARBA00005988"/>
    </source>
</evidence>
<dbReference type="Gene3D" id="2.60.40.1120">
    <property type="entry name" value="Carboxypeptidase-like, regulatory domain"/>
    <property type="match status" value="1"/>
</dbReference>
<dbReference type="PANTHER" id="PTHR11532:SF57">
    <property type="entry name" value="CARBOXYPEPTIDASE D, B"/>
    <property type="match status" value="1"/>
</dbReference>
<dbReference type="SMART" id="SM00631">
    <property type="entry name" value="Zn_pept"/>
    <property type="match status" value="1"/>
</dbReference>
<evidence type="ECO:0000313" key="6">
    <source>
        <dbReference type="WBParaSite" id="maker-unitig_33725-snap-gene-0.2-mRNA-1"/>
    </source>
</evidence>
<evidence type="ECO:0000256" key="3">
    <source>
        <dbReference type="PROSITE-ProRule" id="PRU01379"/>
    </source>
</evidence>
<name>A0A1I8FH39_9PLAT</name>
<evidence type="ECO:0000256" key="2">
    <source>
        <dbReference type="ARBA" id="ARBA00023180"/>
    </source>
</evidence>
<dbReference type="InterPro" id="IPR000834">
    <property type="entry name" value="Peptidase_M14"/>
</dbReference>
<dbReference type="GO" id="GO:0005615">
    <property type="term" value="C:extracellular space"/>
    <property type="evidence" value="ECO:0007669"/>
    <property type="project" value="TreeGrafter"/>
</dbReference>
<dbReference type="Gene3D" id="3.40.630.10">
    <property type="entry name" value="Zn peptidases"/>
    <property type="match status" value="1"/>
</dbReference>
<dbReference type="InterPro" id="IPR050753">
    <property type="entry name" value="Peptidase_M14_domain"/>
</dbReference>
<dbReference type="GO" id="GO:0016485">
    <property type="term" value="P:protein processing"/>
    <property type="evidence" value="ECO:0007669"/>
    <property type="project" value="TreeGrafter"/>
</dbReference>